<evidence type="ECO:0000256" key="2">
    <source>
        <dbReference type="ARBA" id="ARBA00023125"/>
    </source>
</evidence>
<reference evidence="8 9" key="1">
    <citation type="journal article" date="2021" name="Front. Microbiol.">
        <title>Aerobic Denitrification and Heterotrophic Sulfur Oxidation in the Genus Halomonas Revealed by Six Novel Species Characterizations and Genome-Based Analysis.</title>
        <authorList>
            <person name="Wang L."/>
            <person name="Shao Z."/>
        </authorList>
    </citation>
    <scope>NUCLEOTIDE SEQUENCE [LARGE SCALE GENOMIC DNA]</scope>
    <source>
        <strain evidence="8 9">MCCC 1A11058</strain>
    </source>
</reference>
<dbReference type="Gene3D" id="3.40.50.2300">
    <property type="match status" value="1"/>
</dbReference>
<sequence>MRILVVEDNRILADAISQRMRKAGHGVDAAMTGLVGWEMLEAQPYDLIILDLNLPGISGEQLLWRLRQRQKTTPVLVLTARDQVQDRIQLLDLGADDYLSKPFDGGELEARCRALLRRSQGQAQDVVRHGNLELDRRTCRVRVGGEAVELKQREYRLLEVFLAYSGQVLSKEALLDHLYNFDESRNPNVIEIYVARLRKALVDSDLSIRTLRGLGYLLEKRNG</sequence>
<evidence type="ECO:0000256" key="4">
    <source>
        <dbReference type="PROSITE-ProRule" id="PRU00169"/>
    </source>
</evidence>
<dbReference type="InterPro" id="IPR001867">
    <property type="entry name" value="OmpR/PhoB-type_DNA-bd"/>
</dbReference>
<evidence type="ECO:0000256" key="1">
    <source>
        <dbReference type="ARBA" id="ARBA00023015"/>
    </source>
</evidence>
<accession>A0ABS9ANQ7</accession>
<dbReference type="PROSITE" id="PS51755">
    <property type="entry name" value="OMPR_PHOB"/>
    <property type="match status" value="1"/>
</dbReference>
<dbReference type="Pfam" id="PF00072">
    <property type="entry name" value="Response_reg"/>
    <property type="match status" value="1"/>
</dbReference>
<dbReference type="Pfam" id="PF00486">
    <property type="entry name" value="Trans_reg_C"/>
    <property type="match status" value="1"/>
</dbReference>
<feature type="modified residue" description="4-aspartylphosphate" evidence="4">
    <location>
        <position position="51"/>
    </location>
</feature>
<organism evidence="8 9">
    <name type="scientific">Billgrantia aerodenitrificans</name>
    <dbReference type="NCBI Taxonomy" id="2733483"/>
    <lineage>
        <taxon>Bacteria</taxon>
        <taxon>Pseudomonadati</taxon>
        <taxon>Pseudomonadota</taxon>
        <taxon>Gammaproteobacteria</taxon>
        <taxon>Oceanospirillales</taxon>
        <taxon>Halomonadaceae</taxon>
        <taxon>Billgrantia</taxon>
    </lineage>
</organism>
<keyword evidence="1" id="KW-0805">Transcription regulation</keyword>
<keyword evidence="9" id="KW-1185">Reference proteome</keyword>
<dbReference type="SMART" id="SM00448">
    <property type="entry name" value="REC"/>
    <property type="match status" value="1"/>
</dbReference>
<evidence type="ECO:0000313" key="9">
    <source>
        <dbReference type="Proteomes" id="UP001320272"/>
    </source>
</evidence>
<dbReference type="EMBL" id="JABFTV010000002">
    <property type="protein sequence ID" value="MCE8023215.1"/>
    <property type="molecule type" value="Genomic_DNA"/>
</dbReference>
<dbReference type="SMART" id="SM00862">
    <property type="entry name" value="Trans_reg_C"/>
    <property type="match status" value="1"/>
</dbReference>
<dbReference type="Gene3D" id="1.10.10.10">
    <property type="entry name" value="Winged helix-like DNA-binding domain superfamily/Winged helix DNA-binding domain"/>
    <property type="match status" value="1"/>
</dbReference>
<dbReference type="InterPro" id="IPR011006">
    <property type="entry name" value="CheY-like_superfamily"/>
</dbReference>
<keyword evidence="2 5" id="KW-0238">DNA-binding</keyword>
<evidence type="ECO:0000259" key="7">
    <source>
        <dbReference type="PROSITE" id="PS51755"/>
    </source>
</evidence>
<evidence type="ECO:0000259" key="6">
    <source>
        <dbReference type="PROSITE" id="PS50110"/>
    </source>
</evidence>
<name>A0ABS9ANQ7_9GAMM</name>
<dbReference type="PANTHER" id="PTHR48111:SF67">
    <property type="entry name" value="TRANSCRIPTIONAL REGULATORY PROTEIN TCTD"/>
    <property type="match status" value="1"/>
</dbReference>
<gene>
    <name evidence="8" type="ORF">HOP59_03635</name>
</gene>
<comment type="caution">
    <text evidence="8">The sequence shown here is derived from an EMBL/GenBank/DDBJ whole genome shotgun (WGS) entry which is preliminary data.</text>
</comment>
<dbReference type="PROSITE" id="PS50110">
    <property type="entry name" value="RESPONSE_REGULATORY"/>
    <property type="match status" value="1"/>
</dbReference>
<feature type="DNA-binding region" description="OmpR/PhoB-type" evidence="5">
    <location>
        <begin position="124"/>
        <end position="220"/>
    </location>
</feature>
<dbReference type="CDD" id="cd00383">
    <property type="entry name" value="trans_reg_C"/>
    <property type="match status" value="1"/>
</dbReference>
<keyword evidence="4" id="KW-0597">Phosphoprotein</keyword>
<evidence type="ECO:0000313" key="8">
    <source>
        <dbReference type="EMBL" id="MCE8023215.1"/>
    </source>
</evidence>
<dbReference type="RefSeq" id="WP_234252851.1">
    <property type="nucleotide sequence ID" value="NZ_JABFTV010000002.1"/>
</dbReference>
<feature type="domain" description="Response regulatory" evidence="6">
    <location>
        <begin position="2"/>
        <end position="116"/>
    </location>
</feature>
<proteinExistence type="predicted"/>
<evidence type="ECO:0000256" key="3">
    <source>
        <dbReference type="ARBA" id="ARBA00023163"/>
    </source>
</evidence>
<dbReference type="InterPro" id="IPR039420">
    <property type="entry name" value="WalR-like"/>
</dbReference>
<dbReference type="Gene3D" id="6.10.250.690">
    <property type="match status" value="1"/>
</dbReference>
<dbReference type="InterPro" id="IPR036388">
    <property type="entry name" value="WH-like_DNA-bd_sf"/>
</dbReference>
<dbReference type="SUPFAM" id="SSF52172">
    <property type="entry name" value="CheY-like"/>
    <property type="match status" value="1"/>
</dbReference>
<evidence type="ECO:0000256" key="5">
    <source>
        <dbReference type="PROSITE-ProRule" id="PRU01091"/>
    </source>
</evidence>
<keyword evidence="3" id="KW-0804">Transcription</keyword>
<dbReference type="PANTHER" id="PTHR48111">
    <property type="entry name" value="REGULATOR OF RPOS"/>
    <property type="match status" value="1"/>
</dbReference>
<protein>
    <submittedName>
        <fullName evidence="8">Response regulator transcription factor</fullName>
    </submittedName>
</protein>
<feature type="domain" description="OmpR/PhoB-type" evidence="7">
    <location>
        <begin position="124"/>
        <end position="220"/>
    </location>
</feature>
<dbReference type="InterPro" id="IPR001789">
    <property type="entry name" value="Sig_transdc_resp-reg_receiver"/>
</dbReference>
<dbReference type="Proteomes" id="UP001320272">
    <property type="component" value="Unassembled WGS sequence"/>
</dbReference>